<dbReference type="KEGG" id="mng:MNEG_14574"/>
<organism evidence="2 3">
    <name type="scientific">Monoraphidium neglectum</name>
    <dbReference type="NCBI Taxonomy" id="145388"/>
    <lineage>
        <taxon>Eukaryota</taxon>
        <taxon>Viridiplantae</taxon>
        <taxon>Chlorophyta</taxon>
        <taxon>core chlorophytes</taxon>
        <taxon>Chlorophyceae</taxon>
        <taxon>CS clade</taxon>
        <taxon>Sphaeropleales</taxon>
        <taxon>Selenastraceae</taxon>
        <taxon>Monoraphidium</taxon>
    </lineage>
</organism>
<reference evidence="2 3" key="1">
    <citation type="journal article" date="2013" name="BMC Genomics">
        <title>Reconstruction of the lipid metabolism for the microalga Monoraphidium neglectum from its genome sequence reveals characteristics suitable for biofuel production.</title>
        <authorList>
            <person name="Bogen C."/>
            <person name="Al-Dilaimi A."/>
            <person name="Albersmeier A."/>
            <person name="Wichmann J."/>
            <person name="Grundmann M."/>
            <person name="Rupp O."/>
            <person name="Lauersen K.J."/>
            <person name="Blifernez-Klassen O."/>
            <person name="Kalinowski J."/>
            <person name="Goesmann A."/>
            <person name="Mussgnug J.H."/>
            <person name="Kruse O."/>
        </authorList>
    </citation>
    <scope>NUCLEOTIDE SEQUENCE [LARGE SCALE GENOMIC DNA]</scope>
    <source>
        <strain evidence="2 3">SAG 48.87</strain>
    </source>
</reference>
<protein>
    <submittedName>
        <fullName evidence="2">Uncharacterized protein</fullName>
    </submittedName>
</protein>
<dbReference type="GeneID" id="25732150"/>
<dbReference type="Proteomes" id="UP000054498">
    <property type="component" value="Unassembled WGS sequence"/>
</dbReference>
<feature type="compositionally biased region" description="Low complexity" evidence="1">
    <location>
        <begin position="78"/>
        <end position="88"/>
    </location>
</feature>
<dbReference type="RefSeq" id="XP_013892407.1">
    <property type="nucleotide sequence ID" value="XM_014036953.1"/>
</dbReference>
<keyword evidence="3" id="KW-1185">Reference proteome</keyword>
<accession>A0A0D2IZV9</accession>
<gene>
    <name evidence="2" type="ORF">MNEG_14574</name>
</gene>
<name>A0A0D2IZV9_9CHLO</name>
<feature type="non-terminal residue" evidence="2">
    <location>
        <position position="164"/>
    </location>
</feature>
<evidence type="ECO:0000313" key="3">
    <source>
        <dbReference type="Proteomes" id="UP000054498"/>
    </source>
</evidence>
<feature type="compositionally biased region" description="Low complexity" evidence="1">
    <location>
        <begin position="110"/>
        <end position="131"/>
    </location>
</feature>
<proteinExistence type="predicted"/>
<feature type="region of interest" description="Disordered" evidence="1">
    <location>
        <begin position="65"/>
        <end position="134"/>
    </location>
</feature>
<evidence type="ECO:0000313" key="2">
    <source>
        <dbReference type="EMBL" id="KIY93387.1"/>
    </source>
</evidence>
<sequence length="164" mass="16721">MLRPRSLGAFQAARCPSCPPSCFVTLYHSVRAEATAVAEAPTATEASHDAFSVWAGDLVVRAPRPNGAARLSSRRRTTATLQQGAAQPRGGGAPGATPNVPTLQRGHVGTGIRSSSSSDGSVSSRKASSGGAPLEQLQADVALLLRLEAELLQSSGAAKPSVPP</sequence>
<dbReference type="AlphaFoldDB" id="A0A0D2IZV9"/>
<evidence type="ECO:0000256" key="1">
    <source>
        <dbReference type="SAM" id="MobiDB-lite"/>
    </source>
</evidence>
<dbReference type="EMBL" id="KK104810">
    <property type="protein sequence ID" value="KIY93387.1"/>
    <property type="molecule type" value="Genomic_DNA"/>
</dbReference>